<dbReference type="Proteomes" id="UP000253090">
    <property type="component" value="Unassembled WGS sequence"/>
</dbReference>
<evidence type="ECO:0000313" key="9">
    <source>
        <dbReference type="EMBL" id="RCX15638.1"/>
    </source>
</evidence>
<dbReference type="SUPFAM" id="SSF53041">
    <property type="entry name" value="Resolvase-like"/>
    <property type="match status" value="1"/>
</dbReference>
<evidence type="ECO:0000256" key="3">
    <source>
        <dbReference type="ARBA" id="ARBA00023172"/>
    </source>
</evidence>
<comment type="caution">
    <text evidence="9">The sequence shown here is derived from an EMBL/GenBank/DDBJ whole genome shotgun (WGS) entry which is preliminary data.</text>
</comment>
<proteinExistence type="predicted"/>
<dbReference type="GO" id="GO:0003677">
    <property type="term" value="F:DNA binding"/>
    <property type="evidence" value="ECO:0007669"/>
    <property type="project" value="UniProtKB-KW"/>
</dbReference>
<dbReference type="PANTHER" id="PTHR30461">
    <property type="entry name" value="DNA-INVERTASE FROM LAMBDOID PROPHAGE"/>
    <property type="match status" value="1"/>
</dbReference>
<dbReference type="InterPro" id="IPR036162">
    <property type="entry name" value="Resolvase-like_N_sf"/>
</dbReference>
<evidence type="ECO:0000259" key="8">
    <source>
        <dbReference type="PROSITE" id="PS51737"/>
    </source>
</evidence>
<organism evidence="9 10">
    <name type="scientific">Fontibacillus phaseoli</name>
    <dbReference type="NCBI Taxonomy" id="1416533"/>
    <lineage>
        <taxon>Bacteria</taxon>
        <taxon>Bacillati</taxon>
        <taxon>Bacillota</taxon>
        <taxon>Bacilli</taxon>
        <taxon>Bacillales</taxon>
        <taxon>Paenibacillaceae</taxon>
        <taxon>Fontibacillus</taxon>
    </lineage>
</organism>
<evidence type="ECO:0000259" key="7">
    <source>
        <dbReference type="PROSITE" id="PS51736"/>
    </source>
</evidence>
<dbReference type="OrthoDB" id="9811097at2"/>
<dbReference type="EMBL" id="QPJW01000014">
    <property type="protein sequence ID" value="RCX15638.1"/>
    <property type="molecule type" value="Genomic_DNA"/>
</dbReference>
<sequence>MEKSRVAIYCRVSTEEQANGFSLESQAAILEEYAKSKNYEVYDLYIDDGYSGKDFKRPEIQRLLRDANEGKFDIVLAWKVDRISRSNRDVLNMIEMELHPRNIKLLISTCDIDSTTTIGYMFISLLGTFAEYERTVIIERVEMGMSKRASNGNWCGGKILGYDSVNGVLEINEQEKDVVTKIFEMRASGLGYKAIASRMNELSYTTKHNKAFQINTIKTILNNPTYIGKIRWGQHRQWDKKRRKGKSKTPIIVEGKHEAIISKELWDKAEEIAKHQNSKALTDSNLKGQFLLSGILRCPQCGAGTVMTKRKKRSGEGYHLYYMCQAYHSKGITACRTNLIDKQSIEVQLIRVVKGILCNQDLVRVILDKVKNEGSHDIDELNSQLNAHLKEMNKLIQRKEKFNQAYILGDIENVAYNEAMKALVQKIDVTEQTIHKLNVLIEKKSSKVNITEELILEALQNFDTLFEQADIKDKKQLIKALVKKIEVEPDRKWLKSIVFWFSEGDALPLNDMRRTVS</sequence>
<dbReference type="InterPro" id="IPR006118">
    <property type="entry name" value="Recombinase_CS"/>
</dbReference>
<dbReference type="GO" id="GO:0000150">
    <property type="term" value="F:DNA strand exchange activity"/>
    <property type="evidence" value="ECO:0007669"/>
    <property type="project" value="InterPro"/>
</dbReference>
<evidence type="ECO:0000256" key="6">
    <source>
        <dbReference type="SAM" id="Coils"/>
    </source>
</evidence>
<dbReference type="Pfam" id="PF07508">
    <property type="entry name" value="Recombinase"/>
    <property type="match status" value="1"/>
</dbReference>
<dbReference type="CDD" id="cd00338">
    <property type="entry name" value="Ser_Recombinase"/>
    <property type="match status" value="1"/>
</dbReference>
<dbReference type="RefSeq" id="WP_114498658.1">
    <property type="nucleotide sequence ID" value="NZ_QPJW01000014.1"/>
</dbReference>
<feature type="coiled-coil region" evidence="6">
    <location>
        <begin position="378"/>
        <end position="405"/>
    </location>
</feature>
<evidence type="ECO:0000256" key="1">
    <source>
        <dbReference type="ARBA" id="ARBA00022908"/>
    </source>
</evidence>
<protein>
    <submittedName>
        <fullName evidence="9">Site-specific DNA recombinase</fullName>
    </submittedName>
</protein>
<feature type="domain" description="Recombinase" evidence="8">
    <location>
        <begin position="159"/>
        <end position="279"/>
    </location>
</feature>
<keyword evidence="1" id="KW-0229">DNA integration</keyword>
<feature type="domain" description="Resolvase/invertase-type recombinase catalytic" evidence="7">
    <location>
        <begin position="5"/>
        <end position="152"/>
    </location>
</feature>
<dbReference type="InterPro" id="IPR038109">
    <property type="entry name" value="DNA_bind_recomb_sf"/>
</dbReference>
<dbReference type="InterPro" id="IPR050639">
    <property type="entry name" value="SSR_resolvase"/>
</dbReference>
<keyword evidence="10" id="KW-1185">Reference proteome</keyword>
<accession>A0A369B4V6</accession>
<evidence type="ECO:0000256" key="2">
    <source>
        <dbReference type="ARBA" id="ARBA00023125"/>
    </source>
</evidence>
<dbReference type="Pfam" id="PF13408">
    <property type="entry name" value="Zn_ribbon_recom"/>
    <property type="match status" value="1"/>
</dbReference>
<keyword evidence="2" id="KW-0238">DNA-binding</keyword>
<dbReference type="Pfam" id="PF00239">
    <property type="entry name" value="Resolvase"/>
    <property type="match status" value="1"/>
</dbReference>
<keyword evidence="6" id="KW-0175">Coiled coil</keyword>
<dbReference type="AlphaFoldDB" id="A0A369B4V6"/>
<dbReference type="InterPro" id="IPR025827">
    <property type="entry name" value="Zn_ribbon_recom_dom"/>
</dbReference>
<dbReference type="PROSITE" id="PS00397">
    <property type="entry name" value="RECOMBINASES_1"/>
    <property type="match status" value="1"/>
</dbReference>
<feature type="active site" description="O-(5'-phospho-DNA)-serine intermediate" evidence="4 5">
    <location>
        <position position="13"/>
    </location>
</feature>
<dbReference type="InterPro" id="IPR006119">
    <property type="entry name" value="Resolv_N"/>
</dbReference>
<gene>
    <name evidence="9" type="ORF">DFP94_11486</name>
</gene>
<dbReference type="GO" id="GO:0015074">
    <property type="term" value="P:DNA integration"/>
    <property type="evidence" value="ECO:0007669"/>
    <property type="project" value="UniProtKB-KW"/>
</dbReference>
<keyword evidence="3" id="KW-0233">DNA recombination</keyword>
<name>A0A369B4V6_9BACL</name>
<dbReference type="Gene3D" id="3.40.50.1390">
    <property type="entry name" value="Resolvase, N-terminal catalytic domain"/>
    <property type="match status" value="1"/>
</dbReference>
<evidence type="ECO:0000256" key="5">
    <source>
        <dbReference type="PROSITE-ProRule" id="PRU10137"/>
    </source>
</evidence>
<dbReference type="SMART" id="SM00857">
    <property type="entry name" value="Resolvase"/>
    <property type="match status" value="1"/>
</dbReference>
<reference evidence="9 10" key="1">
    <citation type="submission" date="2018-07" db="EMBL/GenBank/DDBJ databases">
        <title>Genomic Encyclopedia of Type Strains, Phase III (KMG-III): the genomes of soil and plant-associated and newly described type strains.</title>
        <authorList>
            <person name="Whitman W."/>
        </authorList>
    </citation>
    <scope>NUCLEOTIDE SEQUENCE [LARGE SCALE GENOMIC DNA]</scope>
    <source>
        <strain evidence="9 10">CECT 8333</strain>
    </source>
</reference>
<evidence type="ECO:0000313" key="10">
    <source>
        <dbReference type="Proteomes" id="UP000253090"/>
    </source>
</evidence>
<dbReference type="PROSITE" id="PS51737">
    <property type="entry name" value="RECOMBINASE_DNA_BIND"/>
    <property type="match status" value="1"/>
</dbReference>
<dbReference type="PROSITE" id="PS51736">
    <property type="entry name" value="RECOMBINASES_3"/>
    <property type="match status" value="1"/>
</dbReference>
<dbReference type="InterPro" id="IPR011109">
    <property type="entry name" value="DNA_bind_recombinase_dom"/>
</dbReference>
<evidence type="ECO:0000256" key="4">
    <source>
        <dbReference type="PIRSR" id="PIRSR606118-50"/>
    </source>
</evidence>
<dbReference type="Gene3D" id="3.90.1750.20">
    <property type="entry name" value="Putative Large Serine Recombinase, Chain B, Domain 2"/>
    <property type="match status" value="1"/>
</dbReference>
<dbReference type="PANTHER" id="PTHR30461:SF23">
    <property type="entry name" value="DNA RECOMBINASE-RELATED"/>
    <property type="match status" value="1"/>
</dbReference>